<dbReference type="PROSITE" id="PS51819">
    <property type="entry name" value="VOC"/>
    <property type="match status" value="2"/>
</dbReference>
<keyword evidence="2" id="KW-0560">Oxidoreductase</keyword>
<dbReference type="InterPro" id="IPR029068">
    <property type="entry name" value="Glyas_Bleomycin-R_OHBP_Dase"/>
</dbReference>
<evidence type="ECO:0000313" key="3">
    <source>
        <dbReference type="Proteomes" id="UP000242949"/>
    </source>
</evidence>
<proteinExistence type="predicted"/>
<dbReference type="Gene3D" id="3.10.180.10">
    <property type="entry name" value="2,3-Dihydroxybiphenyl 1,2-Dioxygenase, domain 1"/>
    <property type="match status" value="2"/>
</dbReference>
<organism evidence="2 3">
    <name type="scientific">Pelagirhabdus alkalitolerans</name>
    <dbReference type="NCBI Taxonomy" id="1612202"/>
    <lineage>
        <taxon>Bacteria</taxon>
        <taxon>Bacillati</taxon>
        <taxon>Bacillota</taxon>
        <taxon>Bacilli</taxon>
        <taxon>Bacillales</taxon>
        <taxon>Bacillaceae</taxon>
        <taxon>Pelagirhabdus</taxon>
    </lineage>
</organism>
<dbReference type="OrthoDB" id="9792626at2"/>
<dbReference type="CDD" id="cd07255">
    <property type="entry name" value="VOC_BsCatE_like_N"/>
    <property type="match status" value="1"/>
</dbReference>
<dbReference type="Pfam" id="PF00903">
    <property type="entry name" value="Glyoxalase"/>
    <property type="match status" value="2"/>
</dbReference>
<gene>
    <name evidence="2" type="ORF">SAMN05421734_101325</name>
</gene>
<dbReference type="EMBL" id="FMYI01000001">
    <property type="protein sequence ID" value="SDB83591.1"/>
    <property type="molecule type" value="Genomic_DNA"/>
</dbReference>
<dbReference type="SUPFAM" id="SSF54593">
    <property type="entry name" value="Glyoxalase/Bleomycin resistance protein/Dihydroxybiphenyl dioxygenase"/>
    <property type="match status" value="2"/>
</dbReference>
<evidence type="ECO:0000313" key="2">
    <source>
        <dbReference type="EMBL" id="SDB83591.1"/>
    </source>
</evidence>
<dbReference type="InterPro" id="IPR037523">
    <property type="entry name" value="VOC_core"/>
</dbReference>
<accession>A0A1G6GNM0</accession>
<keyword evidence="3" id="KW-1185">Reference proteome</keyword>
<dbReference type="Proteomes" id="UP000242949">
    <property type="component" value="Unassembled WGS sequence"/>
</dbReference>
<dbReference type="AlphaFoldDB" id="A0A1G6GNM0"/>
<protein>
    <submittedName>
        <fullName evidence="2">Catechol 2,3-dioxygenase</fullName>
    </submittedName>
</protein>
<reference evidence="3" key="1">
    <citation type="submission" date="2016-09" db="EMBL/GenBank/DDBJ databases">
        <authorList>
            <person name="Varghese N."/>
            <person name="Submissions S."/>
        </authorList>
    </citation>
    <scope>NUCLEOTIDE SEQUENCE [LARGE SCALE GENOMIC DNA]</scope>
    <source>
        <strain evidence="3">S5</strain>
    </source>
</reference>
<dbReference type="GO" id="GO:0051213">
    <property type="term" value="F:dioxygenase activity"/>
    <property type="evidence" value="ECO:0007669"/>
    <property type="project" value="UniProtKB-KW"/>
</dbReference>
<dbReference type="InterPro" id="IPR004360">
    <property type="entry name" value="Glyas_Fos-R_dOase_dom"/>
</dbReference>
<dbReference type="PANTHER" id="PTHR43279:SF1">
    <property type="entry name" value="CATECHOL-2,3-DIOXYGENASE"/>
    <property type="match status" value="1"/>
</dbReference>
<sequence>MPFHQTAATFVQDICLYVHDLDRSITFYCDVLGFRIFKQSAKKVELTADGKHVLITLLEDKDRKKRSMSSTGLYHVAFLVPTREALGRIIVQLIKNNHEVASADHLVSEAIYIDDPDGHGIEIYRDRDPSTWEWIDGLVKMTVEPLDFEGILNEVDQTQMFEGVEPETTLGHIHLHVRDLKESGAFYTKLLGFDVVSTLGHQALFLATENYHHHIGMNTWSGKMPPAPDTIQMEGFSIRYPSEEALERVLDQLEKSNVEIQSSVGRLYVEDPQGMKIYFKVM</sequence>
<dbReference type="RefSeq" id="WP_090792279.1">
    <property type="nucleotide sequence ID" value="NZ_FMYI01000001.1"/>
</dbReference>
<evidence type="ECO:0000259" key="1">
    <source>
        <dbReference type="PROSITE" id="PS51819"/>
    </source>
</evidence>
<dbReference type="STRING" id="1612202.SAMN05421734_101325"/>
<keyword evidence="2" id="KW-0223">Dioxygenase</keyword>
<feature type="domain" description="VOC" evidence="1">
    <location>
        <begin position="9"/>
        <end position="126"/>
    </location>
</feature>
<feature type="domain" description="VOC" evidence="1">
    <location>
        <begin position="169"/>
        <end position="282"/>
    </location>
</feature>
<name>A0A1G6GNM0_9BACI</name>
<dbReference type="PANTHER" id="PTHR43279">
    <property type="entry name" value="CATECHOL-2,3-DIOXYGENASE"/>
    <property type="match status" value="1"/>
</dbReference>